<sequence length="223" mass="24777">MLKEVVDKICRACLGNAFPKTGAGEQWAHHFVEKHSNCLKTFWSSKLDSKRGCGVNPNTNEKWFTLLGDMLAGKMDHEFDMLDDADEAAGDIDWESIPMPQLHTSTEAEHGWETDTEHTRQPTTSHATEIPTMTANQQQYIPISPDCFYRADESGFIKADATKTQDIGSSAKKMQHQQGGGGRENTTVIVTICADGTAIRPSMIFKGTHYNVNWVQENPTQAS</sequence>
<feature type="compositionally biased region" description="Basic and acidic residues" evidence="1">
    <location>
        <begin position="108"/>
        <end position="120"/>
    </location>
</feature>
<evidence type="ECO:0000313" key="2">
    <source>
        <dbReference type="EMBL" id="KAL0566176.1"/>
    </source>
</evidence>
<gene>
    <name evidence="2" type="ORF">V5O48_015844</name>
</gene>
<evidence type="ECO:0000313" key="3">
    <source>
        <dbReference type="Proteomes" id="UP001465976"/>
    </source>
</evidence>
<evidence type="ECO:0008006" key="4">
    <source>
        <dbReference type="Google" id="ProtNLM"/>
    </source>
</evidence>
<feature type="region of interest" description="Disordered" evidence="1">
    <location>
        <begin position="108"/>
        <end position="127"/>
    </location>
</feature>
<accession>A0ABR3ETE1</accession>
<protein>
    <recommendedName>
        <fullName evidence="4">HTH CENPB-type domain-containing protein</fullName>
    </recommendedName>
</protein>
<name>A0ABR3ETE1_9AGAR</name>
<organism evidence="2 3">
    <name type="scientific">Marasmius crinis-equi</name>
    <dbReference type="NCBI Taxonomy" id="585013"/>
    <lineage>
        <taxon>Eukaryota</taxon>
        <taxon>Fungi</taxon>
        <taxon>Dikarya</taxon>
        <taxon>Basidiomycota</taxon>
        <taxon>Agaricomycotina</taxon>
        <taxon>Agaricomycetes</taxon>
        <taxon>Agaricomycetidae</taxon>
        <taxon>Agaricales</taxon>
        <taxon>Marasmiineae</taxon>
        <taxon>Marasmiaceae</taxon>
        <taxon>Marasmius</taxon>
    </lineage>
</organism>
<dbReference type="Proteomes" id="UP001465976">
    <property type="component" value="Unassembled WGS sequence"/>
</dbReference>
<keyword evidence="3" id="KW-1185">Reference proteome</keyword>
<proteinExistence type="predicted"/>
<reference evidence="2 3" key="1">
    <citation type="submission" date="2024-02" db="EMBL/GenBank/DDBJ databases">
        <title>A draft genome for the cacao thread blight pathogen Marasmius crinis-equi.</title>
        <authorList>
            <person name="Cohen S.P."/>
            <person name="Baruah I.K."/>
            <person name="Amoako-Attah I."/>
            <person name="Bukari Y."/>
            <person name="Meinhardt L.W."/>
            <person name="Bailey B.A."/>
        </authorList>
    </citation>
    <scope>NUCLEOTIDE SEQUENCE [LARGE SCALE GENOMIC DNA]</scope>
    <source>
        <strain evidence="2 3">GH-76</strain>
    </source>
</reference>
<dbReference type="EMBL" id="JBAHYK010001988">
    <property type="protein sequence ID" value="KAL0566176.1"/>
    <property type="molecule type" value="Genomic_DNA"/>
</dbReference>
<evidence type="ECO:0000256" key="1">
    <source>
        <dbReference type="SAM" id="MobiDB-lite"/>
    </source>
</evidence>
<comment type="caution">
    <text evidence="2">The sequence shown here is derived from an EMBL/GenBank/DDBJ whole genome shotgun (WGS) entry which is preliminary data.</text>
</comment>